<evidence type="ECO:0000313" key="4">
    <source>
        <dbReference type="EMBL" id="MBP2017415.1"/>
    </source>
</evidence>
<evidence type="ECO:0000259" key="3">
    <source>
        <dbReference type="Pfam" id="PF01361"/>
    </source>
</evidence>
<proteinExistence type="inferred from homology"/>
<reference evidence="4 5" key="1">
    <citation type="submission" date="2021-03" db="EMBL/GenBank/DDBJ databases">
        <title>Genomic Encyclopedia of Type Strains, Phase IV (KMG-IV): sequencing the most valuable type-strain genomes for metagenomic binning, comparative biology and taxonomic classification.</title>
        <authorList>
            <person name="Goeker M."/>
        </authorList>
    </citation>
    <scope>NUCLEOTIDE SEQUENCE [LARGE SCALE GENOMIC DNA]</scope>
    <source>
        <strain evidence="4 5">DSM 27138</strain>
    </source>
</reference>
<dbReference type="InterPro" id="IPR037479">
    <property type="entry name" value="Tauto_MSAD"/>
</dbReference>
<keyword evidence="2" id="KW-0413">Isomerase</keyword>
<keyword evidence="5" id="KW-1185">Reference proteome</keyword>
<dbReference type="RefSeq" id="WP_209465558.1">
    <property type="nucleotide sequence ID" value="NZ_JAGGLG010000004.1"/>
</dbReference>
<organism evidence="4 5">
    <name type="scientific">Symbiobacterium terraclitae</name>
    <dbReference type="NCBI Taxonomy" id="557451"/>
    <lineage>
        <taxon>Bacteria</taxon>
        <taxon>Bacillati</taxon>
        <taxon>Bacillota</taxon>
        <taxon>Clostridia</taxon>
        <taxon>Eubacteriales</taxon>
        <taxon>Symbiobacteriaceae</taxon>
        <taxon>Symbiobacterium</taxon>
    </lineage>
</organism>
<dbReference type="Gene3D" id="3.30.429.10">
    <property type="entry name" value="Macrophage Migration Inhibitory Factor"/>
    <property type="match status" value="2"/>
</dbReference>
<name>A0ABS4JR41_9FIRM</name>
<dbReference type="PANTHER" id="PTHR35530:SF1">
    <property type="entry name" value="2-HYDROXYMUCONATE TAUTOMERASE"/>
    <property type="match status" value="1"/>
</dbReference>
<accession>A0ABS4JR41</accession>
<feature type="domain" description="4-oxalocrotonate tautomerase-like" evidence="3">
    <location>
        <begin position="2"/>
        <end position="55"/>
    </location>
</feature>
<evidence type="ECO:0000256" key="2">
    <source>
        <dbReference type="ARBA" id="ARBA00023235"/>
    </source>
</evidence>
<dbReference type="InterPro" id="IPR014347">
    <property type="entry name" value="Tautomerase/MIF_sf"/>
</dbReference>
<dbReference type="Pfam" id="PF14552">
    <property type="entry name" value="Tautomerase_2"/>
    <property type="match status" value="1"/>
</dbReference>
<evidence type="ECO:0000313" key="5">
    <source>
        <dbReference type="Proteomes" id="UP001519289"/>
    </source>
</evidence>
<comment type="caution">
    <text evidence="4">The sequence shown here is derived from an EMBL/GenBank/DDBJ whole genome shotgun (WGS) entry which is preliminary data.</text>
</comment>
<comment type="similarity">
    <text evidence="1">Belongs to the 4-oxalocrotonate tautomerase family.</text>
</comment>
<dbReference type="Proteomes" id="UP001519289">
    <property type="component" value="Unassembled WGS sequence"/>
</dbReference>
<dbReference type="PANTHER" id="PTHR35530">
    <property type="entry name" value="TAUTOMERASE-RELATED"/>
    <property type="match status" value="1"/>
</dbReference>
<dbReference type="Pfam" id="PF01361">
    <property type="entry name" value="Tautomerase"/>
    <property type="match status" value="1"/>
</dbReference>
<sequence>MPFVTVDHLAGVEPEVRRRLQQRVAQTVVDTIGAPPENVRVFTRAFSPEDIYRGDGEVAGALPMIRVELMAGRSLELKRALMVGLARTAAEILGVDVAQIRTVLYENPPHHFCFGESPRG</sequence>
<evidence type="ECO:0000256" key="1">
    <source>
        <dbReference type="ARBA" id="ARBA00006723"/>
    </source>
</evidence>
<dbReference type="EMBL" id="JAGGLG010000004">
    <property type="protein sequence ID" value="MBP2017415.1"/>
    <property type="molecule type" value="Genomic_DNA"/>
</dbReference>
<dbReference type="SUPFAM" id="SSF55331">
    <property type="entry name" value="Tautomerase/MIF"/>
    <property type="match status" value="1"/>
</dbReference>
<protein>
    <submittedName>
        <fullName evidence="4">Phenylpyruvate tautomerase PptA (4-oxalocrotonate tautomerase family)</fullName>
    </submittedName>
</protein>
<gene>
    <name evidence="4" type="ORF">J2Z79_000798</name>
</gene>
<dbReference type="InterPro" id="IPR004370">
    <property type="entry name" value="4-OT-like_dom"/>
</dbReference>